<evidence type="ECO:0000256" key="2">
    <source>
        <dbReference type="SAM" id="MobiDB-lite"/>
    </source>
</evidence>
<keyword evidence="1" id="KW-0378">Hydrolase</keyword>
<evidence type="ECO:0000313" key="5">
    <source>
        <dbReference type="Proteomes" id="UP001366166"/>
    </source>
</evidence>
<dbReference type="Proteomes" id="UP001366166">
    <property type="component" value="Chromosome"/>
</dbReference>
<dbReference type="GO" id="GO:0016787">
    <property type="term" value="F:hydrolase activity"/>
    <property type="evidence" value="ECO:0007669"/>
    <property type="project" value="UniProtKB-KW"/>
</dbReference>
<feature type="region of interest" description="Disordered" evidence="2">
    <location>
        <begin position="257"/>
        <end position="283"/>
    </location>
</feature>
<evidence type="ECO:0000259" key="3">
    <source>
        <dbReference type="Pfam" id="PF00144"/>
    </source>
</evidence>
<dbReference type="EMBL" id="AP028679">
    <property type="protein sequence ID" value="BEQ16272.1"/>
    <property type="molecule type" value="Genomic_DNA"/>
</dbReference>
<proteinExistence type="predicted"/>
<dbReference type="InterPro" id="IPR001466">
    <property type="entry name" value="Beta-lactam-related"/>
</dbReference>
<dbReference type="Gene3D" id="3.40.710.10">
    <property type="entry name" value="DD-peptidase/beta-lactamase superfamily"/>
    <property type="match status" value="1"/>
</dbReference>
<evidence type="ECO:0000313" key="4">
    <source>
        <dbReference type="EMBL" id="BEQ16272.1"/>
    </source>
</evidence>
<feature type="domain" description="Beta-lactamase-related" evidence="3">
    <location>
        <begin position="7"/>
        <end position="330"/>
    </location>
</feature>
<name>A0AAU9F4R6_9BACT</name>
<dbReference type="AlphaFoldDB" id="A0AAU9F4R6"/>
<organism evidence="4 5">
    <name type="scientific">Desulfoferula mesophila</name>
    <dbReference type="NCBI Taxonomy" id="3058419"/>
    <lineage>
        <taxon>Bacteria</taxon>
        <taxon>Pseudomonadati</taxon>
        <taxon>Thermodesulfobacteriota</taxon>
        <taxon>Desulfarculia</taxon>
        <taxon>Desulfarculales</taxon>
        <taxon>Desulfarculaceae</taxon>
        <taxon>Desulfoferula</taxon>
    </lineage>
</organism>
<protein>
    <submittedName>
        <fullName evidence="4">Esterase</fullName>
    </submittedName>
</protein>
<dbReference type="KEGG" id="dmp:FAK_33380"/>
<reference evidence="5" key="1">
    <citation type="journal article" date="2023" name="Arch. Microbiol.">
        <title>Desulfoferula mesophilus gen. nov. sp. nov., a mesophilic sulfate-reducing bacterium isolated from a brackish lake sediment.</title>
        <authorList>
            <person name="Watanabe T."/>
            <person name="Yabe T."/>
            <person name="Tsuji J.M."/>
            <person name="Fukui M."/>
        </authorList>
    </citation>
    <scope>NUCLEOTIDE SEQUENCE [LARGE SCALE GENOMIC DNA]</scope>
    <source>
        <strain evidence="5">12FAK</strain>
    </source>
</reference>
<dbReference type="InterPro" id="IPR012338">
    <property type="entry name" value="Beta-lactam/transpept-like"/>
</dbReference>
<gene>
    <name evidence="4" type="ORF">FAK_33380</name>
</gene>
<dbReference type="SUPFAM" id="SSF56601">
    <property type="entry name" value="beta-lactamase/transpeptidase-like"/>
    <property type="match status" value="1"/>
</dbReference>
<sequence>MPERELRQALAKGVAGGAATAAVLLLWADDEAVFLEAAGAAEPDTVFDLASLTKPLAGAPLALELERRGTLGWDQGLYDLWGQAVPEEKDDITVERLLTHAGGFPAYQPYFQALEQQPPELRRALLRSMLMNEPLIHAPGSRALYSDLGYLTLGLLLEQGFAQGLDESLAELYARLGVAGPRYLPLDRPPAWPLERIAPCGPLPGRPEIHGQVEDENCYALGGLAAHAGLFGSASMVATVMDALCRDPEAACLFERDAATPGSGRTPGFDTPGGPDSLAGDNAPAGTVGHLGFTGCSLWWHPASNRGVVLLTNRVALGRGNDRLNPLRRELHHLAWQLLGEAS</sequence>
<keyword evidence="5" id="KW-1185">Reference proteome</keyword>
<dbReference type="Pfam" id="PF00144">
    <property type="entry name" value="Beta-lactamase"/>
    <property type="match status" value="1"/>
</dbReference>
<dbReference type="InterPro" id="IPR050789">
    <property type="entry name" value="Diverse_Enzym_Activities"/>
</dbReference>
<dbReference type="RefSeq" id="WP_338601863.1">
    <property type="nucleotide sequence ID" value="NZ_AP028679.1"/>
</dbReference>
<dbReference type="PANTHER" id="PTHR43283:SF11">
    <property type="entry name" value="BETA-LACTAMASE-RELATED DOMAIN-CONTAINING PROTEIN"/>
    <property type="match status" value="1"/>
</dbReference>
<dbReference type="PANTHER" id="PTHR43283">
    <property type="entry name" value="BETA-LACTAMASE-RELATED"/>
    <property type="match status" value="1"/>
</dbReference>
<accession>A0AAU9F4R6</accession>
<evidence type="ECO:0000256" key="1">
    <source>
        <dbReference type="ARBA" id="ARBA00022801"/>
    </source>
</evidence>